<keyword evidence="1" id="KW-0812">Transmembrane</keyword>
<dbReference type="EMBL" id="JBAKFF010000001">
    <property type="protein sequence ID" value="MEX0430360.1"/>
    <property type="molecule type" value="Genomic_DNA"/>
</dbReference>
<proteinExistence type="predicted"/>
<sequence>MQWIAVLALVGLVYLLLQQAFWIMLWYLVMLMLAITGVWMLIDGSALMGAILLLMTWGVSRLLDFIKGGTQRDD</sequence>
<name>A0ABV3T7Y3_9GAMM</name>
<organism evidence="2 3">
    <name type="scientific">Spiribacter insolitus</name>
    <dbReference type="NCBI Taxonomy" id="3122417"/>
    <lineage>
        <taxon>Bacteria</taxon>
        <taxon>Pseudomonadati</taxon>
        <taxon>Pseudomonadota</taxon>
        <taxon>Gammaproteobacteria</taxon>
        <taxon>Chromatiales</taxon>
        <taxon>Ectothiorhodospiraceae</taxon>
        <taxon>Spiribacter</taxon>
    </lineage>
</organism>
<evidence type="ECO:0000313" key="2">
    <source>
        <dbReference type="EMBL" id="MEX0430360.1"/>
    </source>
</evidence>
<reference evidence="2 3" key="1">
    <citation type="submission" date="2024-02" db="EMBL/GenBank/DDBJ databases">
        <title>New especies of Spiribacter isolated from saline water.</title>
        <authorList>
            <person name="Leon M.J."/>
            <person name="De La Haba R."/>
            <person name="Sanchez-Porro C."/>
            <person name="Ventosa A."/>
        </authorList>
    </citation>
    <scope>NUCLEOTIDE SEQUENCE [LARGE SCALE GENOMIC DNA]</scope>
    <source>
        <strain evidence="3">ag22IC4-189</strain>
    </source>
</reference>
<accession>A0ABV3T7Y3</accession>
<gene>
    <name evidence="2" type="ORF">V6X30_02955</name>
</gene>
<evidence type="ECO:0000256" key="1">
    <source>
        <dbReference type="SAM" id="Phobius"/>
    </source>
</evidence>
<keyword evidence="1" id="KW-1133">Transmembrane helix</keyword>
<dbReference type="Proteomes" id="UP001556637">
    <property type="component" value="Unassembled WGS sequence"/>
</dbReference>
<protein>
    <submittedName>
        <fullName evidence="2">Uncharacterized protein</fullName>
    </submittedName>
</protein>
<dbReference type="RefSeq" id="WP_367983147.1">
    <property type="nucleotide sequence ID" value="NZ_JBAKFF010000001.1"/>
</dbReference>
<evidence type="ECO:0000313" key="3">
    <source>
        <dbReference type="Proteomes" id="UP001556637"/>
    </source>
</evidence>
<comment type="caution">
    <text evidence="2">The sequence shown here is derived from an EMBL/GenBank/DDBJ whole genome shotgun (WGS) entry which is preliminary data.</text>
</comment>
<feature type="transmembrane region" description="Helical" evidence="1">
    <location>
        <begin position="30"/>
        <end position="57"/>
    </location>
</feature>
<keyword evidence="1" id="KW-0472">Membrane</keyword>
<keyword evidence="3" id="KW-1185">Reference proteome</keyword>